<evidence type="ECO:0000259" key="13">
    <source>
        <dbReference type="PROSITE" id="PS50157"/>
    </source>
</evidence>
<dbReference type="Proteomes" id="UP000504635">
    <property type="component" value="Unplaced"/>
</dbReference>
<keyword evidence="5 11" id="KW-0863">Zinc-finger</keyword>
<accession>A0A6J2YCY0</accession>
<evidence type="ECO:0000256" key="2">
    <source>
        <dbReference type="ARBA" id="ARBA00006991"/>
    </source>
</evidence>
<dbReference type="FunFam" id="3.30.160.60:FF:000912">
    <property type="entry name" value="Zinc finger protein 660"/>
    <property type="match status" value="1"/>
</dbReference>
<dbReference type="Pfam" id="PF07776">
    <property type="entry name" value="zf-AD"/>
    <property type="match status" value="1"/>
</dbReference>
<keyword evidence="7" id="KW-0805">Transcription regulation</keyword>
<keyword evidence="4" id="KW-0677">Repeat</keyword>
<dbReference type="InterPro" id="IPR012934">
    <property type="entry name" value="Znf_AD"/>
</dbReference>
<feature type="domain" description="C2H2-type" evidence="13">
    <location>
        <begin position="217"/>
        <end position="245"/>
    </location>
</feature>
<feature type="binding site" evidence="12">
    <location>
        <position position="12"/>
    </location>
    <ligand>
        <name>Zn(2+)</name>
        <dbReference type="ChEBI" id="CHEBI:29105"/>
    </ligand>
</feature>
<dbReference type="FunFam" id="3.30.160.60:FF:001450">
    <property type="entry name" value="zinc finger protein 774"/>
    <property type="match status" value="1"/>
</dbReference>
<dbReference type="FunFam" id="3.30.160.60:FF:002343">
    <property type="entry name" value="Zinc finger protein 33A"/>
    <property type="match status" value="1"/>
</dbReference>
<feature type="domain" description="C2H2-type" evidence="13">
    <location>
        <begin position="359"/>
        <end position="386"/>
    </location>
</feature>
<evidence type="ECO:0000256" key="12">
    <source>
        <dbReference type="PROSITE-ProRule" id="PRU01263"/>
    </source>
</evidence>
<reference evidence="16" key="1">
    <citation type="submission" date="2025-08" db="UniProtKB">
        <authorList>
            <consortium name="RefSeq"/>
        </authorList>
    </citation>
    <scope>IDENTIFICATION</scope>
    <source>
        <tissue evidence="16">Gonads</tissue>
    </source>
</reference>
<evidence type="ECO:0000259" key="14">
    <source>
        <dbReference type="PROSITE" id="PS51915"/>
    </source>
</evidence>
<evidence type="ECO:0000313" key="15">
    <source>
        <dbReference type="Proteomes" id="UP000504635"/>
    </source>
</evidence>
<dbReference type="Gene3D" id="3.40.1800.20">
    <property type="match status" value="1"/>
</dbReference>
<gene>
    <name evidence="16" type="primary">LOC115886308</name>
</gene>
<dbReference type="InterPro" id="IPR013087">
    <property type="entry name" value="Znf_C2H2_type"/>
</dbReference>
<dbReference type="PANTHER" id="PTHR24394">
    <property type="entry name" value="ZINC FINGER PROTEIN"/>
    <property type="match status" value="1"/>
</dbReference>
<feature type="domain" description="C2H2-type" evidence="13">
    <location>
        <begin position="443"/>
        <end position="470"/>
    </location>
</feature>
<dbReference type="RefSeq" id="XP_030761262.1">
    <property type="nucleotide sequence ID" value="XM_030905402.1"/>
</dbReference>
<evidence type="ECO:0000256" key="3">
    <source>
        <dbReference type="ARBA" id="ARBA00022723"/>
    </source>
</evidence>
<dbReference type="GeneID" id="115886308"/>
<feature type="domain" description="ZAD" evidence="14">
    <location>
        <begin position="10"/>
        <end position="88"/>
    </location>
</feature>
<evidence type="ECO:0000256" key="8">
    <source>
        <dbReference type="ARBA" id="ARBA00023125"/>
    </source>
</evidence>
<feature type="binding site" evidence="12">
    <location>
        <position position="61"/>
    </location>
    <ligand>
        <name>Zn(2+)</name>
        <dbReference type="ChEBI" id="CHEBI:29105"/>
    </ligand>
</feature>
<feature type="domain" description="C2H2-type" evidence="13">
    <location>
        <begin position="186"/>
        <end position="211"/>
    </location>
</feature>
<protein>
    <submittedName>
        <fullName evidence="16">Zinc finger protein OZF-like isoform X2</fullName>
    </submittedName>
</protein>
<dbReference type="SUPFAM" id="SSF57716">
    <property type="entry name" value="Glucocorticoid receptor-like (DNA-binding domain)"/>
    <property type="match status" value="1"/>
</dbReference>
<dbReference type="FunFam" id="3.30.160.60:FF:001485">
    <property type="entry name" value="Krueppel-related zinc finger protein"/>
    <property type="match status" value="1"/>
</dbReference>
<dbReference type="FunFam" id="3.30.160.60:FF:001465">
    <property type="entry name" value="Zinc finger protein 560"/>
    <property type="match status" value="1"/>
</dbReference>
<evidence type="ECO:0000313" key="16">
    <source>
        <dbReference type="RefSeq" id="XP_030761262.1"/>
    </source>
</evidence>
<keyword evidence="9" id="KW-0804">Transcription</keyword>
<feature type="domain" description="C2H2-type" evidence="13">
    <location>
        <begin position="331"/>
        <end position="358"/>
    </location>
</feature>
<comment type="subcellular location">
    <subcellularLocation>
        <location evidence="1">Nucleus</location>
    </subcellularLocation>
</comment>
<feature type="binding site" evidence="12">
    <location>
        <position position="64"/>
    </location>
    <ligand>
        <name>Zn(2+)</name>
        <dbReference type="ChEBI" id="CHEBI:29105"/>
    </ligand>
</feature>
<evidence type="ECO:0000256" key="10">
    <source>
        <dbReference type="ARBA" id="ARBA00023242"/>
    </source>
</evidence>
<keyword evidence="10" id="KW-0539">Nucleus</keyword>
<dbReference type="OrthoDB" id="1095242at2759"/>
<feature type="domain" description="C2H2-type" evidence="13">
    <location>
        <begin position="247"/>
        <end position="274"/>
    </location>
</feature>
<feature type="domain" description="C2H2-type" evidence="13">
    <location>
        <begin position="275"/>
        <end position="302"/>
    </location>
</feature>
<dbReference type="GO" id="GO:0005634">
    <property type="term" value="C:nucleus"/>
    <property type="evidence" value="ECO:0007669"/>
    <property type="project" value="UniProtKB-SubCell"/>
</dbReference>
<keyword evidence="6 12" id="KW-0862">Zinc</keyword>
<dbReference type="GO" id="GO:0008270">
    <property type="term" value="F:zinc ion binding"/>
    <property type="evidence" value="ECO:0007669"/>
    <property type="project" value="UniProtKB-UniRule"/>
</dbReference>
<organism evidence="15 16">
    <name type="scientific">Sitophilus oryzae</name>
    <name type="common">Rice weevil</name>
    <name type="synonym">Curculio oryzae</name>
    <dbReference type="NCBI Taxonomy" id="7048"/>
    <lineage>
        <taxon>Eukaryota</taxon>
        <taxon>Metazoa</taxon>
        <taxon>Ecdysozoa</taxon>
        <taxon>Arthropoda</taxon>
        <taxon>Hexapoda</taxon>
        <taxon>Insecta</taxon>
        <taxon>Pterygota</taxon>
        <taxon>Neoptera</taxon>
        <taxon>Endopterygota</taxon>
        <taxon>Coleoptera</taxon>
        <taxon>Polyphaga</taxon>
        <taxon>Cucujiformia</taxon>
        <taxon>Curculionidae</taxon>
        <taxon>Dryophthorinae</taxon>
        <taxon>Sitophilus</taxon>
    </lineage>
</organism>
<feature type="domain" description="C2H2-type" evidence="13">
    <location>
        <begin position="387"/>
        <end position="414"/>
    </location>
</feature>
<dbReference type="AlphaFoldDB" id="A0A6J2YCY0"/>
<keyword evidence="8" id="KW-0238">DNA-binding</keyword>
<dbReference type="PANTHER" id="PTHR24394:SF29">
    <property type="entry name" value="MYONEURIN"/>
    <property type="match status" value="1"/>
</dbReference>
<dbReference type="PROSITE" id="PS00028">
    <property type="entry name" value="ZINC_FINGER_C2H2_1"/>
    <property type="match status" value="9"/>
</dbReference>
<evidence type="ECO:0000256" key="11">
    <source>
        <dbReference type="PROSITE-ProRule" id="PRU00042"/>
    </source>
</evidence>
<name>A0A6J2YCY0_SITOR</name>
<dbReference type="SMART" id="SM00355">
    <property type="entry name" value="ZnF_C2H2"/>
    <property type="match status" value="10"/>
</dbReference>
<dbReference type="InterPro" id="IPR036236">
    <property type="entry name" value="Znf_C2H2_sf"/>
</dbReference>
<keyword evidence="3 12" id="KW-0479">Metal-binding</keyword>
<dbReference type="PROSITE" id="PS50157">
    <property type="entry name" value="ZINC_FINGER_C2H2_2"/>
    <property type="match status" value="10"/>
</dbReference>
<feature type="domain" description="C2H2-type" evidence="13">
    <location>
        <begin position="303"/>
        <end position="330"/>
    </location>
</feature>
<sequence>MACATINFEKVCRTCLSQSSEMRSLFSTECTNESNIKLSDMLNSCTSLQVIENDGLPGQVCSKCVDSIISSCLFEQQCCKSDYTLKELLSQEVGSTLVELRPLDALLGQTLNAPLIISDLCDNFQQEFGAPLHSIDNSNSLQSEENVSVNNSGELKHLESFSELGNENNCALNARVDEDETKQPLFACETVGCFSCFTTEKDLKKHKRSHSPLPIIRVCKKCNQKFSSASTLSRHLSTVHQEGSKRHMCNECGKGFARSDDLKRHLRTHTGEKPFQCKLCGKAFAQSSKLVEHTRAHSNVKDFLCLVCGKAFARYTSLMAHNKTHTGIKTHECRECGKMLCGSGSLQMHMKTHTGERNFMCNFCDKTFTSQSNLTIHIRTHTGEKPYICKTCGKGFPDHSRLNVHMRIHSGEKPYICSYCNRGCVSSSQLKKHVRIHTGEKPYGCNLCSKKFSRGEDLKVHMKIHKGNTFFHMGHFR</sequence>
<dbReference type="FunFam" id="3.30.160.60:FF:001442">
    <property type="entry name" value="zinc finger protein 696"/>
    <property type="match status" value="1"/>
</dbReference>
<evidence type="ECO:0000256" key="7">
    <source>
        <dbReference type="ARBA" id="ARBA00023015"/>
    </source>
</evidence>
<keyword evidence="15" id="KW-1185">Reference proteome</keyword>
<dbReference type="Gene3D" id="3.30.160.60">
    <property type="entry name" value="Classic Zinc Finger"/>
    <property type="match status" value="9"/>
</dbReference>
<dbReference type="SMART" id="SM00868">
    <property type="entry name" value="zf-AD"/>
    <property type="match status" value="2"/>
</dbReference>
<comment type="similarity">
    <text evidence="2">Belongs to the krueppel C2H2-type zinc-finger protein family.</text>
</comment>
<evidence type="ECO:0000256" key="9">
    <source>
        <dbReference type="ARBA" id="ARBA00023163"/>
    </source>
</evidence>
<evidence type="ECO:0000256" key="1">
    <source>
        <dbReference type="ARBA" id="ARBA00004123"/>
    </source>
</evidence>
<evidence type="ECO:0000256" key="5">
    <source>
        <dbReference type="ARBA" id="ARBA00022771"/>
    </source>
</evidence>
<dbReference type="PROSITE" id="PS51915">
    <property type="entry name" value="ZAD"/>
    <property type="match status" value="1"/>
</dbReference>
<proteinExistence type="inferred from homology"/>
<dbReference type="Pfam" id="PF00096">
    <property type="entry name" value="zf-C2H2"/>
    <property type="match status" value="6"/>
</dbReference>
<dbReference type="Pfam" id="PF13465">
    <property type="entry name" value="zf-H2C2_2"/>
    <property type="match status" value="1"/>
</dbReference>
<evidence type="ECO:0000256" key="6">
    <source>
        <dbReference type="ARBA" id="ARBA00022833"/>
    </source>
</evidence>
<dbReference type="GO" id="GO:0003677">
    <property type="term" value="F:DNA binding"/>
    <property type="evidence" value="ECO:0007669"/>
    <property type="project" value="UniProtKB-KW"/>
</dbReference>
<evidence type="ECO:0000256" key="4">
    <source>
        <dbReference type="ARBA" id="ARBA00022737"/>
    </source>
</evidence>
<feature type="binding site" evidence="12">
    <location>
        <position position="15"/>
    </location>
    <ligand>
        <name>Zn(2+)</name>
        <dbReference type="ChEBI" id="CHEBI:29105"/>
    </ligand>
</feature>
<dbReference type="Pfam" id="PF13912">
    <property type="entry name" value="zf-C2H2_6"/>
    <property type="match status" value="1"/>
</dbReference>
<dbReference type="SUPFAM" id="SSF57667">
    <property type="entry name" value="beta-beta-alpha zinc fingers"/>
    <property type="match status" value="5"/>
</dbReference>
<feature type="domain" description="C2H2-type" evidence="13">
    <location>
        <begin position="415"/>
        <end position="442"/>
    </location>
</feature>
<dbReference type="GO" id="GO:0000981">
    <property type="term" value="F:DNA-binding transcription factor activity, RNA polymerase II-specific"/>
    <property type="evidence" value="ECO:0007669"/>
    <property type="project" value="TreeGrafter"/>
</dbReference>
<dbReference type="GO" id="GO:0000122">
    <property type="term" value="P:negative regulation of transcription by RNA polymerase II"/>
    <property type="evidence" value="ECO:0007669"/>
    <property type="project" value="UniProtKB-ARBA"/>
</dbReference>